<keyword evidence="2" id="KW-1185">Reference proteome</keyword>
<sequence length="103" mass="11283">MFVMDKVTDATATSRLCLVLAALTLFYCRECNGAYQSKKLFLKTESSTMVAPLRGIGQSCPVSGSGQAGNCCHRPNDYLDQYVGLVLPDDLVDANLTFKRKHC</sequence>
<name>A0AAV2SE11_MEGNR</name>
<accession>A0AAV2SE11</accession>
<reference evidence="1 2" key="1">
    <citation type="submission" date="2024-05" db="EMBL/GenBank/DDBJ databases">
        <authorList>
            <person name="Wallberg A."/>
        </authorList>
    </citation>
    <scope>NUCLEOTIDE SEQUENCE [LARGE SCALE GENOMIC DNA]</scope>
</reference>
<comment type="caution">
    <text evidence="1">The sequence shown here is derived from an EMBL/GenBank/DDBJ whole genome shotgun (WGS) entry which is preliminary data.</text>
</comment>
<evidence type="ECO:0000313" key="2">
    <source>
        <dbReference type="Proteomes" id="UP001497623"/>
    </source>
</evidence>
<protein>
    <submittedName>
        <fullName evidence="1">Uncharacterized protein</fullName>
    </submittedName>
</protein>
<dbReference type="AlphaFoldDB" id="A0AAV2SE11"/>
<proteinExistence type="predicted"/>
<dbReference type="EMBL" id="CAXKWB010066466">
    <property type="protein sequence ID" value="CAL4190040.1"/>
    <property type="molecule type" value="Genomic_DNA"/>
</dbReference>
<evidence type="ECO:0000313" key="1">
    <source>
        <dbReference type="EMBL" id="CAL4190040.1"/>
    </source>
</evidence>
<feature type="non-terminal residue" evidence="1">
    <location>
        <position position="103"/>
    </location>
</feature>
<gene>
    <name evidence="1" type="ORF">MNOR_LOCUS36440</name>
</gene>
<organism evidence="1 2">
    <name type="scientific">Meganyctiphanes norvegica</name>
    <name type="common">Northern krill</name>
    <name type="synonym">Thysanopoda norvegica</name>
    <dbReference type="NCBI Taxonomy" id="48144"/>
    <lineage>
        <taxon>Eukaryota</taxon>
        <taxon>Metazoa</taxon>
        <taxon>Ecdysozoa</taxon>
        <taxon>Arthropoda</taxon>
        <taxon>Crustacea</taxon>
        <taxon>Multicrustacea</taxon>
        <taxon>Malacostraca</taxon>
        <taxon>Eumalacostraca</taxon>
        <taxon>Eucarida</taxon>
        <taxon>Euphausiacea</taxon>
        <taxon>Euphausiidae</taxon>
        <taxon>Meganyctiphanes</taxon>
    </lineage>
</organism>
<dbReference type="Proteomes" id="UP001497623">
    <property type="component" value="Unassembled WGS sequence"/>
</dbReference>